<accession>A0A5J5D110</accession>
<dbReference type="InterPro" id="IPR006652">
    <property type="entry name" value="Kelch_1"/>
</dbReference>
<keyword evidence="1" id="KW-0880">Kelch repeat</keyword>
<protein>
    <submittedName>
        <fullName evidence="3">Uncharacterized protein</fullName>
    </submittedName>
</protein>
<keyword evidence="2" id="KW-0677">Repeat</keyword>
<sequence length="392" mass="43409">MQAMSHSSPCLWTRLLQDSQAPCDRYKHACCSYGGHVYILGGRDSSTLRDFWRYSVAKQKWVPCQGKTSSPQVQNSLSYESHLKYFQMISSHSGFPVPSFCVSVPPDNTYSMAWSLLNGSQQQGPLGPGPRHSHSAVGSHGCMYLFGGLKGLQEQRDFWKWSSTSNTWSSLKNKAGPSRLMGHSAVAYQDSMLLYGGCESQNSPKHCLWRYHFSTQTWGQVATLPGSNPPGKIHHCCVGLGPSYKSKTSSGPCSGSAQPRLLEGKRRLFKNKCFPTPPRKMCLGSEGAIELETFSPARCYGSKTPTQPSQLVNSKEGLMGREAQQIENCLTFENKVFRKPWGCRGDNPLDKEEEEDDEDVAAHLPDLVLVLGGRPCTTHSPISIWQMTLTDS</sequence>
<dbReference type="InterPro" id="IPR015915">
    <property type="entry name" value="Kelch-typ_b-propeller"/>
</dbReference>
<dbReference type="InterPro" id="IPR051568">
    <property type="entry name" value="LZTR1/Attractin"/>
</dbReference>
<dbReference type="PANTHER" id="PTHR46376">
    <property type="entry name" value="LEUCINE-ZIPPER-LIKE TRANSCRIPTIONAL REGULATOR 1"/>
    <property type="match status" value="1"/>
</dbReference>
<gene>
    <name evidence="3" type="ORF">FQN60_001622</name>
</gene>
<dbReference type="EMBL" id="VOFY01000011">
    <property type="protein sequence ID" value="KAA8588428.1"/>
    <property type="molecule type" value="Genomic_DNA"/>
</dbReference>
<evidence type="ECO:0000256" key="2">
    <source>
        <dbReference type="ARBA" id="ARBA00022737"/>
    </source>
</evidence>
<name>A0A5J5D110_9PERO</name>
<dbReference type="GO" id="GO:0005794">
    <property type="term" value="C:Golgi apparatus"/>
    <property type="evidence" value="ECO:0007669"/>
    <property type="project" value="TreeGrafter"/>
</dbReference>
<dbReference type="AlphaFoldDB" id="A0A5J5D110"/>
<evidence type="ECO:0000313" key="3">
    <source>
        <dbReference type="EMBL" id="KAA8588428.1"/>
    </source>
</evidence>
<keyword evidence="4" id="KW-1185">Reference proteome</keyword>
<evidence type="ECO:0000256" key="1">
    <source>
        <dbReference type="ARBA" id="ARBA00022441"/>
    </source>
</evidence>
<comment type="caution">
    <text evidence="3">The sequence shown here is derived from an EMBL/GenBank/DDBJ whole genome shotgun (WGS) entry which is preliminary data.</text>
</comment>
<reference evidence="3 4" key="1">
    <citation type="submission" date="2019-08" db="EMBL/GenBank/DDBJ databases">
        <title>A chromosome-level genome assembly, high-density linkage maps, and genome scans reveal the genomic architecture of hybrid incompatibilities underlying speciation via character displacement in darters (Percidae: Etheostominae).</title>
        <authorList>
            <person name="Moran R.L."/>
            <person name="Catchen J.M."/>
            <person name="Fuller R.C."/>
        </authorList>
    </citation>
    <scope>NUCLEOTIDE SEQUENCE [LARGE SCALE GENOMIC DNA]</scope>
    <source>
        <strain evidence="3">EspeVRDwgs_2016</strain>
        <tissue evidence="3">Muscle</tissue>
    </source>
</reference>
<evidence type="ECO:0000313" key="4">
    <source>
        <dbReference type="Proteomes" id="UP000327493"/>
    </source>
</evidence>
<dbReference type="Pfam" id="PF24681">
    <property type="entry name" value="Kelch_KLHDC2_KLHL20_DRC7"/>
    <property type="match status" value="1"/>
</dbReference>
<organism evidence="3 4">
    <name type="scientific">Etheostoma spectabile</name>
    <name type="common">orangethroat darter</name>
    <dbReference type="NCBI Taxonomy" id="54343"/>
    <lineage>
        <taxon>Eukaryota</taxon>
        <taxon>Metazoa</taxon>
        <taxon>Chordata</taxon>
        <taxon>Craniata</taxon>
        <taxon>Vertebrata</taxon>
        <taxon>Euteleostomi</taxon>
        <taxon>Actinopterygii</taxon>
        <taxon>Neopterygii</taxon>
        <taxon>Teleostei</taxon>
        <taxon>Neoteleostei</taxon>
        <taxon>Acanthomorphata</taxon>
        <taxon>Eupercaria</taxon>
        <taxon>Perciformes</taxon>
        <taxon>Percoidei</taxon>
        <taxon>Percidae</taxon>
        <taxon>Etheostomatinae</taxon>
        <taxon>Etheostoma</taxon>
    </lineage>
</organism>
<dbReference type="Pfam" id="PF01344">
    <property type="entry name" value="Kelch_1"/>
    <property type="match status" value="1"/>
</dbReference>
<dbReference type="PANTHER" id="PTHR46376:SF1">
    <property type="entry name" value="LEUCINE-ZIPPER-LIKE TRANSCRIPTIONAL REGULATOR 1"/>
    <property type="match status" value="1"/>
</dbReference>
<proteinExistence type="predicted"/>
<dbReference type="Proteomes" id="UP000327493">
    <property type="component" value="Chromosome 11"/>
</dbReference>
<dbReference type="Gene3D" id="2.120.10.80">
    <property type="entry name" value="Kelch-type beta propeller"/>
    <property type="match status" value="2"/>
</dbReference>
<dbReference type="SUPFAM" id="SSF117281">
    <property type="entry name" value="Kelch motif"/>
    <property type="match status" value="1"/>
</dbReference>